<evidence type="ECO:0000256" key="1">
    <source>
        <dbReference type="ARBA" id="ARBA00006484"/>
    </source>
</evidence>
<dbReference type="GO" id="GO:0032787">
    <property type="term" value="P:monocarboxylic acid metabolic process"/>
    <property type="evidence" value="ECO:0007669"/>
    <property type="project" value="UniProtKB-ARBA"/>
</dbReference>
<dbReference type="AlphaFoldDB" id="A0A1C5GT07"/>
<dbReference type="Pfam" id="PF13561">
    <property type="entry name" value="adh_short_C2"/>
    <property type="match status" value="1"/>
</dbReference>
<evidence type="ECO:0000256" key="2">
    <source>
        <dbReference type="ARBA" id="ARBA00023002"/>
    </source>
</evidence>
<dbReference type="PROSITE" id="PS00061">
    <property type="entry name" value="ADH_SHORT"/>
    <property type="match status" value="1"/>
</dbReference>
<comment type="similarity">
    <text evidence="1">Belongs to the short-chain dehydrogenases/reductases (SDR) family.</text>
</comment>
<keyword evidence="2" id="KW-0560">Oxidoreductase</keyword>
<dbReference type="SUPFAM" id="SSF51735">
    <property type="entry name" value="NAD(P)-binding Rossmann-fold domains"/>
    <property type="match status" value="1"/>
</dbReference>
<protein>
    <submittedName>
        <fullName evidence="4">3-oxoacyl-[acyl-carrier protein] reductase</fullName>
    </submittedName>
</protein>
<dbReference type="GO" id="GO:0016491">
    <property type="term" value="F:oxidoreductase activity"/>
    <property type="evidence" value="ECO:0007669"/>
    <property type="project" value="UniProtKB-KW"/>
</dbReference>
<dbReference type="Gene3D" id="3.40.50.720">
    <property type="entry name" value="NAD(P)-binding Rossmann-like Domain"/>
    <property type="match status" value="1"/>
</dbReference>
<accession>A0A1C5GT07</accession>
<proteinExistence type="inferred from homology"/>
<dbReference type="EMBL" id="LT607750">
    <property type="protein sequence ID" value="SCG36919.1"/>
    <property type="molecule type" value="Genomic_DNA"/>
</dbReference>
<dbReference type="InterPro" id="IPR057326">
    <property type="entry name" value="KR_dom"/>
</dbReference>
<evidence type="ECO:0000259" key="3">
    <source>
        <dbReference type="SMART" id="SM00822"/>
    </source>
</evidence>
<dbReference type="Proteomes" id="UP000198217">
    <property type="component" value="Chromosome I"/>
</dbReference>
<dbReference type="PRINTS" id="PR00080">
    <property type="entry name" value="SDRFAMILY"/>
</dbReference>
<organism evidence="4 5">
    <name type="scientific">Micromonospora echinaurantiaca</name>
    <dbReference type="NCBI Taxonomy" id="47857"/>
    <lineage>
        <taxon>Bacteria</taxon>
        <taxon>Bacillati</taxon>
        <taxon>Actinomycetota</taxon>
        <taxon>Actinomycetes</taxon>
        <taxon>Micromonosporales</taxon>
        <taxon>Micromonosporaceae</taxon>
        <taxon>Micromonospora</taxon>
    </lineage>
</organism>
<sequence length="261" mass="26795">MTQLDMTDQTDRQRTAIVTGAARGIGAGVATRLARDGFRVAVVDLREEDCADTVRAITGTGGTAAAFAADVNDETAVAAAVARIAAELGPPTVLVNNAGIGGPNAGVEETSTEQWDAVTGVSLRGAFFLTRAVTPYMMAAGWGRIVNMSSISALGDSGRVDYAAAKAGLIGFTKSLALRLGRHGVTANAIGPGFVVSDMTRVAAQRRGRTFEEHQRIVAQTIPVGRVGQPEDIAHAASFLVSPAAGFVSGQVIYVAGGPVD</sequence>
<gene>
    <name evidence="4" type="ORF">GA0070609_0340</name>
</gene>
<feature type="domain" description="Ketoreductase" evidence="3">
    <location>
        <begin position="14"/>
        <end position="193"/>
    </location>
</feature>
<dbReference type="InterPro" id="IPR050259">
    <property type="entry name" value="SDR"/>
</dbReference>
<keyword evidence="5" id="KW-1185">Reference proteome</keyword>
<dbReference type="PANTHER" id="PTHR42879">
    <property type="entry name" value="3-OXOACYL-(ACYL-CARRIER-PROTEIN) REDUCTASE"/>
    <property type="match status" value="1"/>
</dbReference>
<dbReference type="InterPro" id="IPR020904">
    <property type="entry name" value="Sc_DH/Rdtase_CS"/>
</dbReference>
<evidence type="ECO:0000313" key="4">
    <source>
        <dbReference type="EMBL" id="SCG36919.1"/>
    </source>
</evidence>
<dbReference type="PRINTS" id="PR00081">
    <property type="entry name" value="GDHRDH"/>
</dbReference>
<evidence type="ECO:0000313" key="5">
    <source>
        <dbReference type="Proteomes" id="UP000198217"/>
    </source>
</evidence>
<dbReference type="RefSeq" id="WP_088992157.1">
    <property type="nucleotide sequence ID" value="NZ_LT607750.1"/>
</dbReference>
<reference evidence="4 5" key="1">
    <citation type="submission" date="2016-06" db="EMBL/GenBank/DDBJ databases">
        <authorList>
            <person name="Kjaerup R.B."/>
            <person name="Dalgaard T.S."/>
            <person name="Juul-Madsen H.R."/>
        </authorList>
    </citation>
    <scope>NUCLEOTIDE SEQUENCE [LARGE SCALE GENOMIC DNA]</scope>
    <source>
        <strain evidence="4 5">DSM 43904</strain>
    </source>
</reference>
<dbReference type="NCBIfam" id="NF009466">
    <property type="entry name" value="PRK12826.1-2"/>
    <property type="match status" value="1"/>
</dbReference>
<name>A0A1C5GT07_9ACTN</name>
<dbReference type="SMART" id="SM00822">
    <property type="entry name" value="PKS_KR"/>
    <property type="match status" value="1"/>
</dbReference>
<dbReference type="FunFam" id="3.40.50.720:FF:000173">
    <property type="entry name" value="3-oxoacyl-[acyl-carrier protein] reductase"/>
    <property type="match status" value="1"/>
</dbReference>
<dbReference type="InterPro" id="IPR002347">
    <property type="entry name" value="SDR_fam"/>
</dbReference>
<dbReference type="PANTHER" id="PTHR42879:SF2">
    <property type="entry name" value="3-OXOACYL-[ACYL-CARRIER-PROTEIN] REDUCTASE FABG"/>
    <property type="match status" value="1"/>
</dbReference>
<dbReference type="InterPro" id="IPR036291">
    <property type="entry name" value="NAD(P)-bd_dom_sf"/>
</dbReference>